<comment type="caution">
    <text evidence="1">The sequence shown here is derived from an EMBL/GenBank/DDBJ whole genome shotgun (WGS) entry which is preliminary data.</text>
</comment>
<evidence type="ECO:0000313" key="2">
    <source>
        <dbReference type="Proteomes" id="UP000019277"/>
    </source>
</evidence>
<gene>
    <name evidence="1" type="ORF">UO65_1062</name>
</gene>
<evidence type="ECO:0000313" key="1">
    <source>
        <dbReference type="EMBL" id="EWC63608.1"/>
    </source>
</evidence>
<dbReference type="AlphaFoldDB" id="W7ITD1"/>
<sequence>MAAVAGHLLLGQLLRRLHERRQTAWHRLLLEHGCGPAGTGCRHRN</sequence>
<organism evidence="1 2">
    <name type="scientific">Actinokineospora spheciospongiae</name>
    <dbReference type="NCBI Taxonomy" id="909613"/>
    <lineage>
        <taxon>Bacteria</taxon>
        <taxon>Bacillati</taxon>
        <taxon>Actinomycetota</taxon>
        <taxon>Actinomycetes</taxon>
        <taxon>Pseudonocardiales</taxon>
        <taxon>Pseudonocardiaceae</taxon>
        <taxon>Actinokineospora</taxon>
    </lineage>
</organism>
<proteinExistence type="predicted"/>
<dbReference type="EMBL" id="AYXG01000042">
    <property type="protein sequence ID" value="EWC63608.1"/>
    <property type="molecule type" value="Genomic_DNA"/>
</dbReference>
<protein>
    <submittedName>
        <fullName evidence="1">Uncharacterized protein</fullName>
    </submittedName>
</protein>
<reference evidence="1 2" key="1">
    <citation type="journal article" date="2014" name="Genome Announc.">
        <title>Draft Genome Sequence of the Antitrypanosomally Active Sponge-Associated Bacterium Actinokineospora sp. Strain EG49.</title>
        <authorList>
            <person name="Harjes J."/>
            <person name="Ryu T."/>
            <person name="Abdelmohsen U.R."/>
            <person name="Moitinho-Silva L."/>
            <person name="Horn H."/>
            <person name="Ravasi T."/>
            <person name="Hentschel U."/>
        </authorList>
    </citation>
    <scope>NUCLEOTIDE SEQUENCE [LARGE SCALE GENOMIC DNA]</scope>
    <source>
        <strain evidence="1 2">EG49</strain>
    </source>
</reference>
<accession>W7ITD1</accession>
<name>W7ITD1_9PSEU</name>
<dbReference type="Proteomes" id="UP000019277">
    <property type="component" value="Unassembled WGS sequence"/>
</dbReference>
<keyword evidence="2" id="KW-1185">Reference proteome</keyword>